<dbReference type="AlphaFoldDB" id="A0A517VFA2"/>
<keyword evidence="3 6" id="KW-0645">Protease</keyword>
<dbReference type="KEGG" id="gax:Pan161_33570"/>
<dbReference type="Proteomes" id="UP000316855">
    <property type="component" value="Chromosome"/>
</dbReference>
<feature type="binding site" evidence="6">
    <location>
        <position position="106"/>
    </location>
    <ligand>
        <name>substrate</name>
    </ligand>
</feature>
<proteinExistence type="inferred from homology"/>
<keyword evidence="5 6" id="KW-0378">Hydrolase</keyword>
<comment type="catalytic activity">
    <reaction evidence="6 7">
        <text>Release of N-terminal amino acids, preferentially methionine, from peptides and arylamides.</text>
        <dbReference type="EC" id="3.4.11.18"/>
    </reaction>
</comment>
<dbReference type="EMBL" id="CP036343">
    <property type="protein sequence ID" value="QDT91695.1"/>
    <property type="molecule type" value="Genomic_DNA"/>
</dbReference>
<evidence type="ECO:0000259" key="8">
    <source>
        <dbReference type="Pfam" id="PF00557"/>
    </source>
</evidence>
<dbReference type="InterPro" id="IPR000994">
    <property type="entry name" value="Pept_M24"/>
</dbReference>
<dbReference type="GO" id="GO:0006508">
    <property type="term" value="P:proteolysis"/>
    <property type="evidence" value="ECO:0007669"/>
    <property type="project" value="UniProtKB-KW"/>
</dbReference>
<feature type="binding site" evidence="6">
    <location>
        <position position="134"/>
    </location>
    <ligand>
        <name>a divalent metal cation</name>
        <dbReference type="ChEBI" id="CHEBI:60240"/>
        <label>1</label>
    </ligand>
</feature>
<protein>
    <recommendedName>
        <fullName evidence="6 7">Methionine aminopeptidase</fullName>
        <shortName evidence="6">MAP</shortName>
        <shortName evidence="6">MetAP</shortName>
        <ecNumber evidence="6 7">3.4.11.18</ecNumber>
    </recommendedName>
    <alternativeName>
        <fullName evidence="6">Peptidase M</fullName>
    </alternativeName>
</protein>
<dbReference type="SUPFAM" id="SSF55920">
    <property type="entry name" value="Creatinase/aminopeptidase"/>
    <property type="match status" value="1"/>
</dbReference>
<dbReference type="NCBIfam" id="TIGR00500">
    <property type="entry name" value="met_pdase_I"/>
    <property type="match status" value="1"/>
</dbReference>
<feature type="binding site" evidence="6">
    <location>
        <position position="263"/>
    </location>
    <ligand>
        <name>a divalent metal cation</name>
        <dbReference type="ChEBI" id="CHEBI:60240"/>
        <label>1</label>
    </ligand>
</feature>
<evidence type="ECO:0000256" key="7">
    <source>
        <dbReference type="RuleBase" id="RU003653"/>
    </source>
</evidence>
<keyword evidence="4 6" id="KW-0479">Metal-binding</keyword>
<dbReference type="CDD" id="cd01086">
    <property type="entry name" value="MetAP1"/>
    <property type="match status" value="1"/>
</dbReference>
<keyword evidence="2 6" id="KW-0031">Aminopeptidase</keyword>
<evidence type="ECO:0000256" key="1">
    <source>
        <dbReference type="ARBA" id="ARBA00002521"/>
    </source>
</evidence>
<evidence type="ECO:0000313" key="9">
    <source>
        <dbReference type="EMBL" id="QDT91695.1"/>
    </source>
</evidence>
<evidence type="ECO:0000256" key="6">
    <source>
        <dbReference type="HAMAP-Rule" id="MF_01974"/>
    </source>
</evidence>
<dbReference type="Pfam" id="PF00557">
    <property type="entry name" value="Peptidase_M24"/>
    <property type="match status" value="1"/>
</dbReference>
<dbReference type="GO" id="GO:0070006">
    <property type="term" value="F:metalloaminopeptidase activity"/>
    <property type="evidence" value="ECO:0007669"/>
    <property type="project" value="UniProtKB-UniRule"/>
</dbReference>
<dbReference type="GO" id="GO:0004239">
    <property type="term" value="F:initiator methionyl aminopeptidase activity"/>
    <property type="evidence" value="ECO:0007669"/>
    <property type="project" value="UniProtKB-UniRule"/>
</dbReference>
<evidence type="ECO:0000256" key="5">
    <source>
        <dbReference type="ARBA" id="ARBA00022801"/>
    </source>
</evidence>
<comment type="subunit">
    <text evidence="6">Monomer.</text>
</comment>
<feature type="binding site" evidence="6">
    <location>
        <position position="204"/>
    </location>
    <ligand>
        <name>substrate</name>
    </ligand>
</feature>
<reference evidence="9 10" key="1">
    <citation type="submission" date="2019-02" db="EMBL/GenBank/DDBJ databases">
        <title>Deep-cultivation of Planctomycetes and their phenomic and genomic characterization uncovers novel biology.</title>
        <authorList>
            <person name="Wiegand S."/>
            <person name="Jogler M."/>
            <person name="Boedeker C."/>
            <person name="Pinto D."/>
            <person name="Vollmers J."/>
            <person name="Rivas-Marin E."/>
            <person name="Kohn T."/>
            <person name="Peeters S.H."/>
            <person name="Heuer A."/>
            <person name="Rast P."/>
            <person name="Oberbeckmann S."/>
            <person name="Bunk B."/>
            <person name="Jeske O."/>
            <person name="Meyerdierks A."/>
            <person name="Storesund J.E."/>
            <person name="Kallscheuer N."/>
            <person name="Luecker S."/>
            <person name="Lage O.M."/>
            <person name="Pohl T."/>
            <person name="Merkel B.J."/>
            <person name="Hornburger P."/>
            <person name="Mueller R.-W."/>
            <person name="Bruemmer F."/>
            <person name="Labrenz M."/>
            <person name="Spormann A.M."/>
            <person name="Op den Camp H."/>
            <person name="Overmann J."/>
            <person name="Amann R."/>
            <person name="Jetten M.S.M."/>
            <person name="Mascher T."/>
            <person name="Medema M.H."/>
            <person name="Devos D.P."/>
            <person name="Kaster A.-K."/>
            <person name="Ovreas L."/>
            <person name="Rohde M."/>
            <person name="Galperin M.Y."/>
            <person name="Jogler C."/>
        </authorList>
    </citation>
    <scope>NUCLEOTIDE SEQUENCE [LARGE SCALE GENOMIC DNA]</scope>
    <source>
        <strain evidence="9 10">Pan161</strain>
    </source>
</reference>
<feature type="binding site" evidence="6">
    <location>
        <position position="123"/>
    </location>
    <ligand>
        <name>a divalent metal cation</name>
        <dbReference type="ChEBI" id="CHEBI:60240"/>
        <label>1</label>
    </ligand>
</feature>
<feature type="binding site" evidence="6">
    <location>
        <position position="231"/>
    </location>
    <ligand>
        <name>a divalent metal cation</name>
        <dbReference type="ChEBI" id="CHEBI:60240"/>
        <label>2</label>
        <note>catalytic</note>
    </ligand>
</feature>
<evidence type="ECO:0000313" key="10">
    <source>
        <dbReference type="Proteomes" id="UP000316855"/>
    </source>
</evidence>
<gene>
    <name evidence="6 9" type="primary">map</name>
    <name evidence="9" type="ORF">Pan161_33570</name>
</gene>
<evidence type="ECO:0000256" key="3">
    <source>
        <dbReference type="ARBA" id="ARBA00022670"/>
    </source>
</evidence>
<feature type="binding site" evidence="6">
    <location>
        <position position="134"/>
    </location>
    <ligand>
        <name>a divalent metal cation</name>
        <dbReference type="ChEBI" id="CHEBI:60240"/>
        <label>2</label>
        <note>catalytic</note>
    </ligand>
</feature>
<dbReference type="PANTHER" id="PTHR43330">
    <property type="entry name" value="METHIONINE AMINOPEPTIDASE"/>
    <property type="match status" value="1"/>
</dbReference>
<dbReference type="HAMAP" id="MF_01974">
    <property type="entry name" value="MetAP_1"/>
    <property type="match status" value="1"/>
</dbReference>
<dbReference type="GO" id="GO:0005829">
    <property type="term" value="C:cytosol"/>
    <property type="evidence" value="ECO:0007669"/>
    <property type="project" value="TreeGrafter"/>
</dbReference>
<keyword evidence="10" id="KW-1185">Reference proteome</keyword>
<organism evidence="9 10">
    <name type="scientific">Gimesia algae</name>
    <dbReference type="NCBI Taxonomy" id="2527971"/>
    <lineage>
        <taxon>Bacteria</taxon>
        <taxon>Pseudomonadati</taxon>
        <taxon>Planctomycetota</taxon>
        <taxon>Planctomycetia</taxon>
        <taxon>Planctomycetales</taxon>
        <taxon>Planctomycetaceae</taxon>
        <taxon>Gimesia</taxon>
    </lineage>
</organism>
<feature type="binding site" evidence="6">
    <location>
        <position position="263"/>
    </location>
    <ligand>
        <name>a divalent metal cation</name>
        <dbReference type="ChEBI" id="CHEBI:60240"/>
        <label>2</label>
        <note>catalytic</note>
    </ligand>
</feature>
<dbReference type="PROSITE" id="PS00680">
    <property type="entry name" value="MAP_1"/>
    <property type="match status" value="1"/>
</dbReference>
<evidence type="ECO:0000256" key="4">
    <source>
        <dbReference type="ARBA" id="ARBA00022723"/>
    </source>
</evidence>
<feature type="binding site" evidence="6">
    <location>
        <position position="197"/>
    </location>
    <ligand>
        <name>a divalent metal cation</name>
        <dbReference type="ChEBI" id="CHEBI:60240"/>
        <label>2</label>
        <note>catalytic</note>
    </ligand>
</feature>
<comment type="similarity">
    <text evidence="6">Belongs to the peptidase M24A family. Methionine aminopeptidase type 1 subfamily.</text>
</comment>
<sequence>MYEKLSLNSAYIIDSFLLTSDIEAVILSGNQIIYKSYEWERLRIASRFNASLMDHLRSYVKPGITTDEINTIVHEYTVSHGHTPATLGYMGFPKSCCISINEVVCHGIPDDTVLKEGDIVNVDITSIVDGWYGDQSETFLVGKVSEEARKLVQVTFDSLFLAINTLHPESSVIEIGEVIYNYATELGFGVVRQYQGHGIGREFHTDPGIPHYPVSGSERDLLLPGMCFTIEPMLNAGNWKTVEDRNDGWTVRTKDGKLSAQFEHTILMTEEGPEILTLTQNGPQPGHQF</sequence>
<dbReference type="PANTHER" id="PTHR43330:SF27">
    <property type="entry name" value="METHIONINE AMINOPEPTIDASE"/>
    <property type="match status" value="1"/>
</dbReference>
<dbReference type="PRINTS" id="PR00599">
    <property type="entry name" value="MAPEPTIDASE"/>
</dbReference>
<name>A0A517VFA2_9PLAN</name>
<evidence type="ECO:0000256" key="2">
    <source>
        <dbReference type="ARBA" id="ARBA00022438"/>
    </source>
</evidence>
<dbReference type="InterPro" id="IPR002467">
    <property type="entry name" value="Pept_M24A_MAP1"/>
</dbReference>
<dbReference type="InterPro" id="IPR001714">
    <property type="entry name" value="Pept_M24_MAP"/>
</dbReference>
<dbReference type="InterPro" id="IPR036005">
    <property type="entry name" value="Creatinase/aminopeptidase-like"/>
</dbReference>
<dbReference type="GO" id="GO:0046872">
    <property type="term" value="F:metal ion binding"/>
    <property type="evidence" value="ECO:0007669"/>
    <property type="project" value="UniProtKB-UniRule"/>
</dbReference>
<dbReference type="EC" id="3.4.11.18" evidence="6 7"/>
<accession>A0A517VFA2</accession>
<comment type="cofactor">
    <cofactor evidence="6">
        <name>Co(2+)</name>
        <dbReference type="ChEBI" id="CHEBI:48828"/>
    </cofactor>
    <cofactor evidence="6">
        <name>Zn(2+)</name>
        <dbReference type="ChEBI" id="CHEBI:29105"/>
    </cofactor>
    <cofactor evidence="6">
        <name>Mn(2+)</name>
        <dbReference type="ChEBI" id="CHEBI:29035"/>
    </cofactor>
    <cofactor evidence="6">
        <name>Fe(2+)</name>
        <dbReference type="ChEBI" id="CHEBI:29033"/>
    </cofactor>
    <text evidence="6">Binds 2 divalent metal cations per subunit. Has a high-affinity and a low affinity metal-binding site. The true nature of the physiological cofactor is under debate. The enzyme is active with cobalt, zinc, manganese or divalent iron ions. Most likely, methionine aminopeptidases function as mononuclear Fe(2+)-metalloproteases under physiological conditions, and the catalytically relevant metal-binding site has been assigned to the histidine-containing high-affinity site.</text>
</comment>
<comment type="function">
    <text evidence="1 6">Removes the N-terminal methionine from nascent proteins. The N-terminal methionine is often cleaved when the second residue in the primary sequence is small and uncharged (Met-Ala-, Cys, Gly, Pro, Ser, Thr, or Val). Requires deformylation of the N(alpha)-formylated initiator methionine before it can be hydrolyzed.</text>
</comment>
<dbReference type="Gene3D" id="3.90.230.10">
    <property type="entry name" value="Creatinase/methionine aminopeptidase superfamily"/>
    <property type="match status" value="1"/>
</dbReference>
<feature type="domain" description="Peptidase M24" evidence="8">
    <location>
        <begin position="40"/>
        <end position="270"/>
    </location>
</feature>